<keyword evidence="2" id="KW-0812">Transmembrane</keyword>
<keyword evidence="2" id="KW-1133">Transmembrane helix</keyword>
<gene>
    <name evidence="3" type="ORF">MYCIT1_LOCUS25434</name>
</gene>
<accession>A0AAD2HIZ6</accession>
<feature type="transmembrane region" description="Helical" evidence="2">
    <location>
        <begin position="17"/>
        <end position="34"/>
    </location>
</feature>
<evidence type="ECO:0000256" key="2">
    <source>
        <dbReference type="SAM" id="Phobius"/>
    </source>
</evidence>
<evidence type="ECO:0000313" key="4">
    <source>
        <dbReference type="Proteomes" id="UP001295794"/>
    </source>
</evidence>
<organism evidence="3 4">
    <name type="scientific">Mycena citricolor</name>
    <dbReference type="NCBI Taxonomy" id="2018698"/>
    <lineage>
        <taxon>Eukaryota</taxon>
        <taxon>Fungi</taxon>
        <taxon>Dikarya</taxon>
        <taxon>Basidiomycota</taxon>
        <taxon>Agaricomycotina</taxon>
        <taxon>Agaricomycetes</taxon>
        <taxon>Agaricomycetidae</taxon>
        <taxon>Agaricales</taxon>
        <taxon>Marasmiineae</taxon>
        <taxon>Mycenaceae</taxon>
        <taxon>Mycena</taxon>
    </lineage>
</organism>
<dbReference type="AlphaFoldDB" id="A0AAD2HIZ6"/>
<dbReference type="EMBL" id="CAVNYO010000414">
    <property type="protein sequence ID" value="CAK5276838.1"/>
    <property type="molecule type" value="Genomic_DNA"/>
</dbReference>
<name>A0AAD2HIZ6_9AGAR</name>
<comment type="caution">
    <text evidence="3">The sequence shown here is derived from an EMBL/GenBank/DDBJ whole genome shotgun (WGS) entry which is preliminary data.</text>
</comment>
<evidence type="ECO:0000256" key="1">
    <source>
        <dbReference type="SAM" id="MobiDB-lite"/>
    </source>
</evidence>
<sequence>MATAKTQCGGRSPLVSFHYRIVLPLPVILIMISFRGTRGTHILHCVPIIDCLFGMHSENSWARLYVAVRFADMSGDPLYSVAHHCTVRLFALSYRATMQQSGIRTHQSRLVPRNRSSPSTICAAVSAPAVNCDSYEIFDVSSEDDMDLDRELELGFQQLAGDEQCAGVELGDGMDDLERKLQAEMERFEGAGSDNPMNETSTAWHGA</sequence>
<evidence type="ECO:0000313" key="3">
    <source>
        <dbReference type="EMBL" id="CAK5276838.1"/>
    </source>
</evidence>
<reference evidence="3" key="1">
    <citation type="submission" date="2023-11" db="EMBL/GenBank/DDBJ databases">
        <authorList>
            <person name="De Vega J J."/>
            <person name="De Vega J J."/>
        </authorList>
    </citation>
    <scope>NUCLEOTIDE SEQUENCE</scope>
</reference>
<feature type="region of interest" description="Disordered" evidence="1">
    <location>
        <begin position="187"/>
        <end position="207"/>
    </location>
</feature>
<feature type="non-terminal residue" evidence="3">
    <location>
        <position position="207"/>
    </location>
</feature>
<protein>
    <submittedName>
        <fullName evidence="3">Uncharacterized protein</fullName>
    </submittedName>
</protein>
<keyword evidence="2" id="KW-0472">Membrane</keyword>
<dbReference type="Proteomes" id="UP001295794">
    <property type="component" value="Unassembled WGS sequence"/>
</dbReference>
<keyword evidence="4" id="KW-1185">Reference proteome</keyword>
<proteinExistence type="predicted"/>
<feature type="compositionally biased region" description="Polar residues" evidence="1">
    <location>
        <begin position="195"/>
        <end position="207"/>
    </location>
</feature>